<dbReference type="PANTHER" id="PTHR46205">
    <property type="entry name" value="LOQUACIOUS, ISOFORM B"/>
    <property type="match status" value="1"/>
</dbReference>
<evidence type="ECO:0000256" key="1">
    <source>
        <dbReference type="ARBA" id="ARBA00022884"/>
    </source>
</evidence>
<evidence type="ECO:0000256" key="2">
    <source>
        <dbReference type="PROSITE-ProRule" id="PRU00266"/>
    </source>
</evidence>
<dbReference type="GO" id="GO:0003725">
    <property type="term" value="F:double-stranded RNA binding"/>
    <property type="evidence" value="ECO:0007669"/>
    <property type="project" value="TreeGrafter"/>
</dbReference>
<keyword evidence="1 2" id="KW-0694">RNA-binding</keyword>
<feature type="domain" description="DRBM" evidence="3">
    <location>
        <begin position="9"/>
        <end position="77"/>
    </location>
</feature>
<dbReference type="SUPFAM" id="SSF54768">
    <property type="entry name" value="dsRNA-binding domain-like"/>
    <property type="match status" value="2"/>
</dbReference>
<accession>A0A9P0PE89</accession>
<gene>
    <name evidence="4" type="ORF">ACAOBT_LOCUS14013</name>
</gene>
<dbReference type="PROSITE" id="PS50137">
    <property type="entry name" value="DS_RBD"/>
    <property type="match status" value="2"/>
</dbReference>
<evidence type="ECO:0000259" key="3">
    <source>
        <dbReference type="PROSITE" id="PS50137"/>
    </source>
</evidence>
<dbReference type="GO" id="GO:0030422">
    <property type="term" value="P:siRNA processing"/>
    <property type="evidence" value="ECO:0007669"/>
    <property type="project" value="TreeGrafter"/>
</dbReference>
<proteinExistence type="predicted"/>
<feature type="domain" description="DRBM" evidence="3">
    <location>
        <begin position="115"/>
        <end position="183"/>
    </location>
</feature>
<dbReference type="CDD" id="cd10845">
    <property type="entry name" value="DSRM_RNAse_III_family"/>
    <property type="match status" value="1"/>
</dbReference>
<dbReference type="SMART" id="SM00358">
    <property type="entry name" value="DSRM"/>
    <property type="match status" value="2"/>
</dbReference>
<dbReference type="GO" id="GO:0005634">
    <property type="term" value="C:nucleus"/>
    <property type="evidence" value="ECO:0007669"/>
    <property type="project" value="TreeGrafter"/>
</dbReference>
<dbReference type="GO" id="GO:0070578">
    <property type="term" value="C:RISC-loading complex"/>
    <property type="evidence" value="ECO:0007669"/>
    <property type="project" value="TreeGrafter"/>
</dbReference>
<name>A0A9P0PE89_ACAOB</name>
<dbReference type="InterPro" id="IPR014720">
    <property type="entry name" value="dsRBD_dom"/>
</dbReference>
<organism evidence="4 5">
    <name type="scientific">Acanthoscelides obtectus</name>
    <name type="common">Bean weevil</name>
    <name type="synonym">Bruchus obtectus</name>
    <dbReference type="NCBI Taxonomy" id="200917"/>
    <lineage>
        <taxon>Eukaryota</taxon>
        <taxon>Metazoa</taxon>
        <taxon>Ecdysozoa</taxon>
        <taxon>Arthropoda</taxon>
        <taxon>Hexapoda</taxon>
        <taxon>Insecta</taxon>
        <taxon>Pterygota</taxon>
        <taxon>Neoptera</taxon>
        <taxon>Endopterygota</taxon>
        <taxon>Coleoptera</taxon>
        <taxon>Polyphaga</taxon>
        <taxon>Cucujiformia</taxon>
        <taxon>Chrysomeloidea</taxon>
        <taxon>Chrysomelidae</taxon>
        <taxon>Bruchinae</taxon>
        <taxon>Bruchini</taxon>
        <taxon>Acanthoscelides</taxon>
    </lineage>
</organism>
<dbReference type="AlphaFoldDB" id="A0A9P0PE89"/>
<dbReference type="InterPro" id="IPR051247">
    <property type="entry name" value="RLC_Component"/>
</dbReference>
<dbReference type="GO" id="GO:0005737">
    <property type="term" value="C:cytoplasm"/>
    <property type="evidence" value="ECO:0007669"/>
    <property type="project" value="TreeGrafter"/>
</dbReference>
<dbReference type="PANTHER" id="PTHR46205:SF3">
    <property type="entry name" value="LOQUACIOUS, ISOFORM B"/>
    <property type="match status" value="1"/>
</dbReference>
<dbReference type="GO" id="GO:0016442">
    <property type="term" value="C:RISC complex"/>
    <property type="evidence" value="ECO:0007669"/>
    <property type="project" value="TreeGrafter"/>
</dbReference>
<evidence type="ECO:0000313" key="5">
    <source>
        <dbReference type="Proteomes" id="UP001152888"/>
    </source>
</evidence>
<evidence type="ECO:0000313" key="4">
    <source>
        <dbReference type="EMBL" id="CAH1980473.1"/>
    </source>
</evidence>
<dbReference type="OrthoDB" id="1095242at2759"/>
<comment type="caution">
    <text evidence="4">The sequence shown here is derived from an EMBL/GenBank/DDBJ whole genome shotgun (WGS) entry which is preliminary data.</text>
</comment>
<dbReference type="GO" id="GO:0070920">
    <property type="term" value="P:regulation of regulatory ncRNA processing"/>
    <property type="evidence" value="ECO:0007669"/>
    <property type="project" value="TreeGrafter"/>
</dbReference>
<dbReference type="Gene3D" id="3.30.160.20">
    <property type="match status" value="2"/>
</dbReference>
<reference evidence="4" key="1">
    <citation type="submission" date="2022-03" db="EMBL/GenBank/DDBJ databases">
        <authorList>
            <person name="Sayadi A."/>
        </authorList>
    </citation>
    <scope>NUCLEOTIDE SEQUENCE</scope>
</reference>
<sequence>MMAAKPTKTPVMVVQELSVKKNLPPPIYDLIVNNMGTHQNRFDYQVTLDGIQAIGTGTSKQISKHNAAHNLLMKLKELNRYNPEEDPVQEFTRDVKNAKVAEHTRENLVPSLGLNFIGPLKDFCLQQKIHDPEFTLISEVGPPHNKEFTFECKLGSIITRATAATKKMAKQLAAKDMFDRLKEVLPTILEEYNRSQEEHQKCITSTSTQVLNKFNQLYGGTVFNKTVKVEEYPMTLLNLMVEREKNIADFEKNLKHHMLLKGNEIAIQSIQNVWQYMTELIEVRFPELDLSISQDLEERSEESLKRILDALDVKLVPLVLQEEPFIVSLSVTIDTPLTVIGIGDTLEKARVKAIQDLFTIIDYFMRL</sequence>
<dbReference type="Pfam" id="PF00035">
    <property type="entry name" value="dsrm"/>
    <property type="match status" value="2"/>
</dbReference>
<keyword evidence="5" id="KW-1185">Reference proteome</keyword>
<dbReference type="Proteomes" id="UP001152888">
    <property type="component" value="Unassembled WGS sequence"/>
</dbReference>
<dbReference type="GO" id="GO:0035197">
    <property type="term" value="F:siRNA binding"/>
    <property type="evidence" value="ECO:0007669"/>
    <property type="project" value="TreeGrafter"/>
</dbReference>
<protein>
    <recommendedName>
        <fullName evidence="3">DRBM domain-containing protein</fullName>
    </recommendedName>
</protein>
<dbReference type="EMBL" id="CAKOFQ010006895">
    <property type="protein sequence ID" value="CAH1980473.1"/>
    <property type="molecule type" value="Genomic_DNA"/>
</dbReference>